<dbReference type="Proteomes" id="UP000234560">
    <property type="component" value="Chromosome"/>
</dbReference>
<accession>A0AAF0YRW2</accession>
<dbReference type="KEGG" id="cpyr:CYJ47_10045"/>
<feature type="transmembrane region" description="Helical" evidence="1">
    <location>
        <begin position="232"/>
        <end position="254"/>
    </location>
</feature>
<feature type="transmembrane region" description="Helical" evidence="1">
    <location>
        <begin position="165"/>
        <end position="185"/>
    </location>
</feature>
<feature type="transmembrane region" description="Helical" evidence="1">
    <location>
        <begin position="266"/>
        <end position="289"/>
    </location>
</feature>
<dbReference type="EMBL" id="CP136958">
    <property type="protein sequence ID" value="WOT01601.1"/>
    <property type="molecule type" value="Genomic_DNA"/>
</dbReference>
<sequence length="472" mass="47601">MSKKTLSHSLRVTVRFTTGIRGAEAIDVDVALPAGARLADALPEVCRIAGVSPPVSPWEARTAAGTIVDPALPLAWSVLRHGDILTIQDVSGDTEPLLCGDTEALTQVHRVDTRSGFTTWAIVAGHVMMMVLIARSWVALSVGALVSLAIGAGMRLVWKDDLNPHAAAAMSVCGSLTAAVAGISVTSSFVPVEGFPTISAVSVATAAVAALVATAAARISTAPPLGVTVCQVTAWAVVGIWSLIALVLRAAGIAPPAGRNVVEPVLVSGAALTAMVSLIVLIYGPLLAIRVAGIKIPPVPSAGANLASTDFSAADYAGARGRAREATTLFDGIVTGTSISGAVATLVAMAGAGAPAFRVLCASVIAAVCVIHSVRHASAVCAWAVWVWGIVAAVSTTAVAWWAGGASSMAVVGLAATVATLFLTSGLWSQAVPNLPPTTIASVEKIESACVIILLPVSLHLAGVFAAIRGIG</sequence>
<protein>
    <submittedName>
        <fullName evidence="3">Type VII secretion integral membrane protein EccD</fullName>
    </submittedName>
</protein>
<keyword evidence="1" id="KW-0812">Transmembrane</keyword>
<feature type="transmembrane region" description="Helical" evidence="1">
    <location>
        <begin position="197"/>
        <end position="220"/>
    </location>
</feature>
<evidence type="ECO:0000256" key="1">
    <source>
        <dbReference type="SAM" id="Phobius"/>
    </source>
</evidence>
<evidence type="ECO:0000313" key="3">
    <source>
        <dbReference type="EMBL" id="WOT01601.1"/>
    </source>
</evidence>
<feature type="transmembrane region" description="Helical" evidence="1">
    <location>
        <begin position="140"/>
        <end position="158"/>
    </location>
</feature>
<dbReference type="Pfam" id="PF19053">
    <property type="entry name" value="EccD"/>
    <property type="match status" value="1"/>
</dbReference>
<evidence type="ECO:0000259" key="2">
    <source>
        <dbReference type="Pfam" id="PF19053"/>
    </source>
</evidence>
<reference evidence="3" key="2">
    <citation type="submission" date="2023-10" db="EMBL/GenBank/DDBJ databases">
        <authorList>
            <person name="Choi B."/>
        </authorList>
    </citation>
    <scope>NUCLEOTIDE SEQUENCE</scope>
    <source>
        <strain evidence="3">UMB0763</strain>
    </source>
</reference>
<dbReference type="InterPro" id="IPR006707">
    <property type="entry name" value="T7SS_EccD"/>
</dbReference>
<proteinExistence type="predicted"/>
<feature type="transmembrane region" description="Helical" evidence="1">
    <location>
        <begin position="449"/>
        <end position="468"/>
    </location>
</feature>
<dbReference type="AlphaFoldDB" id="A0AAF0YRW2"/>
<feature type="transmembrane region" description="Helical" evidence="1">
    <location>
        <begin position="329"/>
        <end position="350"/>
    </location>
</feature>
<name>A0AAF0YRW2_9CORY</name>
<dbReference type="RefSeq" id="WP_101677747.1">
    <property type="nucleotide sequence ID" value="NZ_CP136958.1"/>
</dbReference>
<feature type="transmembrane region" description="Helical" evidence="1">
    <location>
        <begin position="381"/>
        <end position="403"/>
    </location>
</feature>
<evidence type="ECO:0000313" key="4">
    <source>
        <dbReference type="Proteomes" id="UP000234560"/>
    </source>
</evidence>
<reference evidence="3" key="1">
    <citation type="submission" date="2017-12" db="EMBL/GenBank/DDBJ databases">
        <authorList>
            <person name="Thomas-White K."/>
            <person name="Wolfe A.J."/>
        </authorList>
    </citation>
    <scope>NUCLEOTIDE SEQUENCE</scope>
    <source>
        <strain evidence="3">UMB0763</strain>
    </source>
</reference>
<dbReference type="InterPro" id="IPR044049">
    <property type="entry name" value="EccD_transm"/>
</dbReference>
<organism evidence="3 4">
    <name type="scientific">Corynebacterium pyruviciproducens</name>
    <dbReference type="NCBI Taxonomy" id="598660"/>
    <lineage>
        <taxon>Bacteria</taxon>
        <taxon>Bacillati</taxon>
        <taxon>Actinomycetota</taxon>
        <taxon>Actinomycetes</taxon>
        <taxon>Mycobacteriales</taxon>
        <taxon>Corynebacteriaceae</taxon>
        <taxon>Corynebacterium</taxon>
    </lineage>
</organism>
<feature type="domain" description="EccD-like transmembrane" evidence="2">
    <location>
        <begin position="118"/>
        <end position="471"/>
    </location>
</feature>
<dbReference type="NCBIfam" id="TIGR03920">
    <property type="entry name" value="T7SS_EccD"/>
    <property type="match status" value="1"/>
</dbReference>
<keyword evidence="1" id="KW-0472">Membrane</keyword>
<gene>
    <name evidence="3" type="primary">eccD</name>
    <name evidence="3" type="ORF">CYJ47_10045</name>
</gene>
<feature type="transmembrane region" description="Helical" evidence="1">
    <location>
        <begin position="409"/>
        <end position="428"/>
    </location>
</feature>
<keyword evidence="1" id="KW-1133">Transmembrane helix</keyword>